<dbReference type="EMBL" id="CP035037">
    <property type="protein sequence ID" value="QAB17379.1"/>
    <property type="molecule type" value="Genomic_DNA"/>
</dbReference>
<gene>
    <name evidence="3" type="ORF">Leucomu_05105</name>
</gene>
<feature type="transmembrane region" description="Helical" evidence="2">
    <location>
        <begin position="69"/>
        <end position="92"/>
    </location>
</feature>
<feature type="transmembrane region" description="Helical" evidence="2">
    <location>
        <begin position="147"/>
        <end position="165"/>
    </location>
</feature>
<evidence type="ECO:0000256" key="2">
    <source>
        <dbReference type="SAM" id="Phobius"/>
    </source>
</evidence>
<keyword evidence="4" id="KW-1185">Reference proteome</keyword>
<sequence>MAKAEGEERESSIASGWTVHADPVETASDPDPADRPAEIADGPADPVDLTDPAGDSAGQRGLPAPTEQLSNAALVLLGVFGGLYLLYAWIWLSWAQFYAGQNASVAESSGSLGAVLQQVVFWAAPLAPILWFFSALVLCRRAGMRRLALWIVIGAVVLLPLPIFSGGGA</sequence>
<evidence type="ECO:0008006" key="5">
    <source>
        <dbReference type="Google" id="ProtNLM"/>
    </source>
</evidence>
<proteinExistence type="predicted"/>
<evidence type="ECO:0000313" key="4">
    <source>
        <dbReference type="Proteomes" id="UP000285768"/>
    </source>
</evidence>
<keyword evidence="2" id="KW-1133">Transmembrane helix</keyword>
<dbReference type="RefSeq" id="WP_128386533.1">
    <property type="nucleotide sequence ID" value="NZ_CP035037.1"/>
</dbReference>
<name>A0ABX5QEJ8_9MICO</name>
<evidence type="ECO:0000313" key="3">
    <source>
        <dbReference type="EMBL" id="QAB17379.1"/>
    </source>
</evidence>
<feature type="transmembrane region" description="Helical" evidence="2">
    <location>
        <begin position="119"/>
        <end position="138"/>
    </location>
</feature>
<dbReference type="Proteomes" id="UP000285768">
    <property type="component" value="Chromosome"/>
</dbReference>
<protein>
    <recommendedName>
        <fullName evidence="5">DNA polymerase III subunit gamma/tau</fullName>
    </recommendedName>
</protein>
<accession>A0ABX5QEJ8</accession>
<feature type="compositionally biased region" description="Basic and acidic residues" evidence="1">
    <location>
        <begin position="1"/>
        <end position="11"/>
    </location>
</feature>
<organism evidence="3 4">
    <name type="scientific">Leucobacter muris</name>
    <dbReference type="NCBI Taxonomy" id="1935379"/>
    <lineage>
        <taxon>Bacteria</taxon>
        <taxon>Bacillati</taxon>
        <taxon>Actinomycetota</taxon>
        <taxon>Actinomycetes</taxon>
        <taxon>Micrococcales</taxon>
        <taxon>Microbacteriaceae</taxon>
        <taxon>Leucobacter</taxon>
    </lineage>
</organism>
<keyword evidence="2" id="KW-0472">Membrane</keyword>
<reference evidence="3 4" key="1">
    <citation type="submission" date="2019-01" db="EMBL/GenBank/DDBJ databases">
        <title>Leucobacter muris sp. nov. isolated from the nose of a laboratory mouse.</title>
        <authorList>
            <person name="Benga L."/>
            <person name="Sproeer C."/>
            <person name="Schumann P."/>
            <person name="Verbarg S."/>
            <person name="Bunk B."/>
            <person name="Engelhardt E."/>
            <person name="Benten P.M."/>
            <person name="Sager M."/>
        </authorList>
    </citation>
    <scope>NUCLEOTIDE SEQUENCE [LARGE SCALE GENOMIC DNA]</scope>
    <source>
        <strain evidence="3 4">DSM 101948</strain>
    </source>
</reference>
<evidence type="ECO:0000256" key="1">
    <source>
        <dbReference type="SAM" id="MobiDB-lite"/>
    </source>
</evidence>
<feature type="region of interest" description="Disordered" evidence="1">
    <location>
        <begin position="1"/>
        <end position="62"/>
    </location>
</feature>
<keyword evidence="2" id="KW-0812">Transmembrane</keyword>